<dbReference type="EC" id="4.1.1.5" evidence="4"/>
<dbReference type="PANTHER" id="PTHR35524">
    <property type="entry name" value="ALPHA-ACETOLACTATE DECARBOXYLASE"/>
    <property type="match status" value="1"/>
</dbReference>
<dbReference type="SUPFAM" id="SSF117856">
    <property type="entry name" value="AF0104/ALDC/Ptd012-like"/>
    <property type="match status" value="1"/>
</dbReference>
<keyword evidence="7" id="KW-0005">Acetoin biosynthesis</keyword>
<evidence type="ECO:0000256" key="4">
    <source>
        <dbReference type="ARBA" id="ARBA00013204"/>
    </source>
</evidence>
<evidence type="ECO:0000256" key="5">
    <source>
        <dbReference type="ARBA" id="ARBA00020164"/>
    </source>
</evidence>
<evidence type="ECO:0000256" key="6">
    <source>
        <dbReference type="ARBA" id="ARBA00022793"/>
    </source>
</evidence>
<accession>G7WP07</accession>
<comment type="catalytic activity">
    <reaction evidence="1">
        <text>(2S)-2-acetolactate + H(+) = (R)-acetoin + CO2</text>
        <dbReference type="Rhea" id="RHEA:21580"/>
        <dbReference type="ChEBI" id="CHEBI:15378"/>
        <dbReference type="ChEBI" id="CHEBI:15686"/>
        <dbReference type="ChEBI" id="CHEBI:16526"/>
        <dbReference type="ChEBI" id="CHEBI:58476"/>
        <dbReference type="EC" id="4.1.1.5"/>
    </reaction>
</comment>
<comment type="pathway">
    <text evidence="2">Polyol metabolism; (R,R)-butane-2,3-diol biosynthesis; (R,R)-butane-2,3-diol from pyruvate: step 2/3.</text>
</comment>
<dbReference type="GO" id="GO:0047605">
    <property type="term" value="F:acetolactate decarboxylase activity"/>
    <property type="evidence" value="ECO:0007669"/>
    <property type="project" value="UniProtKB-EC"/>
</dbReference>
<gene>
    <name evidence="9" type="ordered locus">Mhar_1484</name>
</gene>
<dbReference type="PIRSF" id="PIRSF001332">
    <property type="entry name" value="Acetolac_decarb"/>
    <property type="match status" value="1"/>
</dbReference>
<dbReference type="RefSeq" id="WP_014587032.1">
    <property type="nucleotide sequence ID" value="NC_017527.1"/>
</dbReference>
<dbReference type="InterPro" id="IPR005128">
    <property type="entry name" value="Acetolactate_a_deCO2ase"/>
</dbReference>
<dbReference type="GO" id="GO:0045151">
    <property type="term" value="P:acetoin biosynthetic process"/>
    <property type="evidence" value="ECO:0007669"/>
    <property type="project" value="UniProtKB-KW"/>
</dbReference>
<dbReference type="Gene3D" id="3.30.1330.80">
    <property type="entry name" value="Hypothetical protein, similar to alpha- acetolactate decarboxylase, domain 2"/>
    <property type="match status" value="2"/>
</dbReference>
<evidence type="ECO:0000313" key="9">
    <source>
        <dbReference type="EMBL" id="AET64848.1"/>
    </source>
</evidence>
<keyword evidence="10" id="KW-1185">Reference proteome</keyword>
<keyword evidence="6" id="KW-0210">Decarboxylase</keyword>
<evidence type="ECO:0000313" key="10">
    <source>
        <dbReference type="Proteomes" id="UP000005877"/>
    </source>
</evidence>
<name>G7WP07_METH6</name>
<dbReference type="HOGENOM" id="CLU_072561_0_0_2"/>
<dbReference type="OrthoDB" id="81038at2157"/>
<sequence>MRFNSLISASALLMAALAVTSGAAAGASSSHPTIDQDREVLFQVSTIDALLLAVYDGVLSVGVLKEKGDFGIGTFDKLEGEMILLDGICYQVKEDGFAYVVSDDLTTPFASVTFFDHDETVLIEEAANLTELVGILEASLPSKNVFYAIRIDGTFPYVRTRSVPAQERPYPLLVDVTANQTVFEFENASGTIVGFWTPQFAAGINVPGSHLHFITDDRKAGGHILDLRVDGVEVALDVTASILMALPAEGDFFDLDLTGDLSGYLEKVEK</sequence>
<dbReference type="KEGG" id="mhi:Mhar_1484"/>
<dbReference type="Pfam" id="PF03306">
    <property type="entry name" value="AAL_decarboxy"/>
    <property type="match status" value="1"/>
</dbReference>
<dbReference type="CDD" id="cd17299">
    <property type="entry name" value="acetolactate_decarboxylase"/>
    <property type="match status" value="1"/>
</dbReference>
<reference evidence="9 10" key="1">
    <citation type="journal article" date="2012" name="PLoS ONE">
        <title>The genome characteristics and predicted function of methyl-group oxidation pathway in the obligate aceticlastic methanogens, Methanosaeta spp.</title>
        <authorList>
            <person name="Zhu J."/>
            <person name="Zheng H."/>
            <person name="Ai G."/>
            <person name="Zhang G."/>
            <person name="Liu D."/>
            <person name="Liu X."/>
            <person name="Dong X."/>
        </authorList>
    </citation>
    <scope>NUCLEOTIDE SEQUENCE [LARGE SCALE GENOMIC DNA]</scope>
    <source>
        <strain evidence="9 10">6Ac</strain>
    </source>
</reference>
<dbReference type="Proteomes" id="UP000005877">
    <property type="component" value="Chromosome"/>
</dbReference>
<dbReference type="NCBIfam" id="TIGR01252">
    <property type="entry name" value="acetolac_decarb"/>
    <property type="match status" value="1"/>
</dbReference>
<keyword evidence="8" id="KW-0456">Lyase</keyword>
<dbReference type="PANTHER" id="PTHR35524:SF1">
    <property type="entry name" value="ALPHA-ACETOLACTATE DECARBOXYLASE"/>
    <property type="match status" value="1"/>
</dbReference>
<comment type="similarity">
    <text evidence="3">Belongs to the alpha-acetolactate decarboxylase family.</text>
</comment>
<evidence type="ECO:0000256" key="8">
    <source>
        <dbReference type="ARBA" id="ARBA00023239"/>
    </source>
</evidence>
<dbReference type="EMBL" id="CP003117">
    <property type="protein sequence ID" value="AET64848.1"/>
    <property type="molecule type" value="Genomic_DNA"/>
</dbReference>
<evidence type="ECO:0000256" key="1">
    <source>
        <dbReference type="ARBA" id="ARBA00001784"/>
    </source>
</evidence>
<evidence type="ECO:0000256" key="7">
    <source>
        <dbReference type="ARBA" id="ARBA00023061"/>
    </source>
</evidence>
<organism evidence="9 10">
    <name type="scientific">Methanothrix harundinacea (strain 6Ac)</name>
    <name type="common">Methanosaeta harundinacea</name>
    <dbReference type="NCBI Taxonomy" id="1110509"/>
    <lineage>
        <taxon>Archaea</taxon>
        <taxon>Methanobacteriati</taxon>
        <taxon>Methanobacteriota</taxon>
        <taxon>Stenosarchaea group</taxon>
        <taxon>Methanomicrobia</taxon>
        <taxon>Methanotrichales</taxon>
        <taxon>Methanotrichaceae</taxon>
        <taxon>Methanothrix</taxon>
    </lineage>
</organism>
<proteinExistence type="inferred from homology"/>
<evidence type="ECO:0000256" key="3">
    <source>
        <dbReference type="ARBA" id="ARBA00007106"/>
    </source>
</evidence>
<dbReference type="UniPathway" id="UPA00626">
    <property type="reaction ID" value="UER00678"/>
</dbReference>
<protein>
    <recommendedName>
        <fullName evidence="5">Alpha-acetolactate decarboxylase</fullName>
        <ecNumber evidence="4">4.1.1.5</ecNumber>
    </recommendedName>
</protein>
<dbReference type="AlphaFoldDB" id="G7WP07"/>
<dbReference type="STRING" id="1110509.Mhar_1484"/>
<dbReference type="GeneID" id="12510653"/>
<dbReference type="PATRIC" id="fig|1110509.7.peg.1659"/>
<evidence type="ECO:0000256" key="2">
    <source>
        <dbReference type="ARBA" id="ARBA00005170"/>
    </source>
</evidence>